<evidence type="ECO:0000256" key="5">
    <source>
        <dbReference type="ARBA" id="ARBA00022801"/>
    </source>
</evidence>
<evidence type="ECO:0000259" key="8">
    <source>
        <dbReference type="Pfam" id="PF16871"/>
    </source>
</evidence>
<proteinExistence type="inferred from homology"/>
<dbReference type="EMBL" id="JBHUOJ010000009">
    <property type="protein sequence ID" value="MFD2832641.1"/>
    <property type="molecule type" value="Genomic_DNA"/>
</dbReference>
<evidence type="ECO:0000313" key="10">
    <source>
        <dbReference type="Proteomes" id="UP001597438"/>
    </source>
</evidence>
<dbReference type="InterPro" id="IPR013780">
    <property type="entry name" value="Glyco_hydro_b"/>
</dbReference>
<feature type="domain" description="DUF5077" evidence="8">
    <location>
        <begin position="482"/>
        <end position="576"/>
    </location>
</feature>
<dbReference type="RefSeq" id="WP_251741807.1">
    <property type="nucleotide sequence ID" value="NZ_JBHUOJ010000009.1"/>
</dbReference>
<keyword evidence="5" id="KW-0378">Hydrolase</keyword>
<evidence type="ECO:0000256" key="4">
    <source>
        <dbReference type="ARBA" id="ARBA00022729"/>
    </source>
</evidence>
<sequence>MKIKDQMKNVQKWLMLIMGIILLFTRCSESKSQAKAGQKEPLSKEERMEWWEEARFGMFIHWGIYSVPAGFYKGEAQTNSAEWIMNKGKIPIAEYEKFADQFNPAKFDANKFVALAKEAGMKYMVITAKHHDGFSMFDSKVNPYNVVDATPFKRDVLKELAEACKEQGLRFGFYYSQAQDWHHPGGMGNNWDEGIERVSSDEYVYEKALPEVEQLLTEYGPISIFWWDTPRKMTKKVVDSLYHITSALQPGIITNDRLGEDYPGDHKTFERKLPSEKPEDRYWEICQPISGSWGYRSDDDNFKSIETLIRNLIDASSKGGNYLLNVSPTHEGILRPEATTRLKAIGAWMDKNSESIYKTQANPCEEEPEWGRITMRQEGENSTLYLHVFDWKSGAKLPVKLKNEVVSSYLLTDTSRVFETTTSEDGITVNIMGQAPDSIASVVVLKIKGAPNAIPRKPISQDEKGSIALVAQRAQFQNLQGPGAEYNKSKDHIDHWTSDKARVYWKFRVEKPGTFSIHSEIANENDSELLVTLKEKSVPVKIPASGRYGDFNSIDLGTFTIDKPGDYELSLMPVSEKWNPLNLKNVQLTWQ</sequence>
<feature type="domain" description="Glycoside hydrolase family 29 N-terminal" evidence="7">
    <location>
        <begin position="26"/>
        <end position="354"/>
    </location>
</feature>
<dbReference type="Pfam" id="PF16871">
    <property type="entry name" value="DUF5077"/>
    <property type="match status" value="1"/>
</dbReference>
<keyword evidence="10" id="KW-1185">Reference proteome</keyword>
<reference evidence="10" key="1">
    <citation type="journal article" date="2019" name="Int. J. Syst. Evol. Microbiol.">
        <title>The Global Catalogue of Microorganisms (GCM) 10K type strain sequencing project: providing services to taxonomists for standard genome sequencing and annotation.</title>
        <authorList>
            <consortium name="The Broad Institute Genomics Platform"/>
            <consortium name="The Broad Institute Genome Sequencing Center for Infectious Disease"/>
            <person name="Wu L."/>
            <person name="Ma J."/>
        </authorList>
    </citation>
    <scope>NUCLEOTIDE SEQUENCE [LARGE SCALE GENOMIC DNA]</scope>
    <source>
        <strain evidence="10">KCTC 52925</strain>
    </source>
</reference>
<keyword evidence="6" id="KW-0326">Glycosidase</keyword>
<dbReference type="PRINTS" id="PR00741">
    <property type="entry name" value="GLHYDRLASE29"/>
</dbReference>
<comment type="caution">
    <text evidence="9">The sequence shown here is derived from an EMBL/GenBank/DDBJ whole genome shotgun (WGS) entry which is preliminary data.</text>
</comment>
<dbReference type="InterPro" id="IPR016286">
    <property type="entry name" value="FUC_metazoa-typ"/>
</dbReference>
<dbReference type="InterPro" id="IPR000933">
    <property type="entry name" value="Glyco_hydro_29"/>
</dbReference>
<evidence type="ECO:0000256" key="6">
    <source>
        <dbReference type="ARBA" id="ARBA00023295"/>
    </source>
</evidence>
<dbReference type="PANTHER" id="PTHR10030">
    <property type="entry name" value="ALPHA-L-FUCOSIDASE"/>
    <property type="match status" value="1"/>
</dbReference>
<dbReference type="InterPro" id="IPR057739">
    <property type="entry name" value="Glyco_hydro_29_N"/>
</dbReference>
<comment type="function">
    <text evidence="1">Alpha-L-fucosidase is responsible for hydrolyzing the alpha-1,6-linked fucose joined to the reducing-end N-acetylglucosamine of the carbohydrate moieties of glycoproteins.</text>
</comment>
<gene>
    <name evidence="9" type="ORF">ACFSYS_05025</name>
</gene>
<dbReference type="SMART" id="SM00812">
    <property type="entry name" value="Alpha_L_fucos"/>
    <property type="match status" value="1"/>
</dbReference>
<dbReference type="SUPFAM" id="SSF51445">
    <property type="entry name" value="(Trans)glycosidases"/>
    <property type="match status" value="1"/>
</dbReference>
<dbReference type="Gene3D" id="3.20.20.80">
    <property type="entry name" value="Glycosidases"/>
    <property type="match status" value="1"/>
</dbReference>
<comment type="similarity">
    <text evidence="2">Belongs to the glycosyl hydrolase 29 family.</text>
</comment>
<dbReference type="PANTHER" id="PTHR10030:SF37">
    <property type="entry name" value="ALPHA-L-FUCOSIDASE-RELATED"/>
    <property type="match status" value="1"/>
</dbReference>
<dbReference type="InterPro" id="IPR031712">
    <property type="entry name" value="DUF5077"/>
</dbReference>
<name>A0ABW5X0L8_9FLAO</name>
<evidence type="ECO:0000313" key="9">
    <source>
        <dbReference type="EMBL" id="MFD2832641.1"/>
    </source>
</evidence>
<accession>A0ABW5X0L8</accession>
<dbReference type="InterPro" id="IPR017853">
    <property type="entry name" value="GH"/>
</dbReference>
<evidence type="ECO:0000256" key="1">
    <source>
        <dbReference type="ARBA" id="ARBA00004071"/>
    </source>
</evidence>
<evidence type="ECO:0000256" key="2">
    <source>
        <dbReference type="ARBA" id="ARBA00007951"/>
    </source>
</evidence>
<dbReference type="EC" id="3.2.1.51" evidence="3"/>
<protein>
    <recommendedName>
        <fullName evidence="3">alpha-L-fucosidase</fullName>
        <ecNumber evidence="3">3.2.1.51</ecNumber>
    </recommendedName>
</protein>
<organism evidence="9 10">
    <name type="scientific">Christiangramia antarctica</name>
    <dbReference type="NCBI Taxonomy" id="2058158"/>
    <lineage>
        <taxon>Bacteria</taxon>
        <taxon>Pseudomonadati</taxon>
        <taxon>Bacteroidota</taxon>
        <taxon>Flavobacteriia</taxon>
        <taxon>Flavobacteriales</taxon>
        <taxon>Flavobacteriaceae</taxon>
        <taxon>Christiangramia</taxon>
    </lineage>
</organism>
<dbReference type="Proteomes" id="UP001597438">
    <property type="component" value="Unassembled WGS sequence"/>
</dbReference>
<evidence type="ECO:0000259" key="7">
    <source>
        <dbReference type="Pfam" id="PF01120"/>
    </source>
</evidence>
<evidence type="ECO:0000256" key="3">
    <source>
        <dbReference type="ARBA" id="ARBA00012662"/>
    </source>
</evidence>
<keyword evidence="4" id="KW-0732">Signal</keyword>
<dbReference type="Pfam" id="PF01120">
    <property type="entry name" value="Alpha_L_fucos"/>
    <property type="match status" value="1"/>
</dbReference>
<dbReference type="Gene3D" id="2.60.40.1180">
    <property type="entry name" value="Golgi alpha-mannosidase II"/>
    <property type="match status" value="1"/>
</dbReference>